<protein>
    <submittedName>
        <fullName evidence="2">K+-transporting ATPase KdpF subunit</fullName>
    </submittedName>
</protein>
<dbReference type="Proteomes" id="UP000295361">
    <property type="component" value="Unassembled WGS sequence"/>
</dbReference>
<dbReference type="GO" id="GO:0005886">
    <property type="term" value="C:plasma membrane"/>
    <property type="evidence" value="ECO:0007669"/>
    <property type="project" value="InterPro"/>
</dbReference>
<keyword evidence="1" id="KW-1133">Transmembrane helix</keyword>
<organism evidence="2 3">
    <name type="scientific">Roseateles toxinivorans</name>
    <dbReference type="NCBI Taxonomy" id="270368"/>
    <lineage>
        <taxon>Bacteria</taxon>
        <taxon>Pseudomonadati</taxon>
        <taxon>Pseudomonadota</taxon>
        <taxon>Betaproteobacteria</taxon>
        <taxon>Burkholderiales</taxon>
        <taxon>Sphaerotilaceae</taxon>
        <taxon>Roseateles</taxon>
    </lineage>
</organism>
<proteinExistence type="predicted"/>
<keyword evidence="1" id="KW-0812">Transmembrane</keyword>
<dbReference type="InterPro" id="IPR011726">
    <property type="entry name" value="KdpF"/>
</dbReference>
<dbReference type="EMBL" id="SNXS01000017">
    <property type="protein sequence ID" value="TDP59719.1"/>
    <property type="molecule type" value="Genomic_DNA"/>
</dbReference>
<reference evidence="2 3" key="1">
    <citation type="submission" date="2019-03" db="EMBL/GenBank/DDBJ databases">
        <title>Genomic Encyclopedia of Type Strains, Phase IV (KMG-IV): sequencing the most valuable type-strain genomes for metagenomic binning, comparative biology and taxonomic classification.</title>
        <authorList>
            <person name="Goeker M."/>
        </authorList>
    </citation>
    <scope>NUCLEOTIDE SEQUENCE [LARGE SCALE GENOMIC DNA]</scope>
    <source>
        <strain evidence="2 3">DSM 16998</strain>
    </source>
</reference>
<evidence type="ECO:0000313" key="3">
    <source>
        <dbReference type="Proteomes" id="UP000295361"/>
    </source>
</evidence>
<name>A0A4R6QE58_9BURK</name>
<dbReference type="Pfam" id="PF09604">
    <property type="entry name" value="Potass_KdpF"/>
    <property type="match status" value="1"/>
</dbReference>
<comment type="caution">
    <text evidence="2">The sequence shown here is derived from an EMBL/GenBank/DDBJ whole genome shotgun (WGS) entry which is preliminary data.</text>
</comment>
<accession>A0A4R6QE58</accession>
<gene>
    <name evidence="2" type="ORF">DES47_11738</name>
</gene>
<dbReference type="RefSeq" id="WP_133704014.1">
    <property type="nucleotide sequence ID" value="NZ_SNXS01000017.1"/>
</dbReference>
<feature type="transmembrane region" description="Helical" evidence="1">
    <location>
        <begin position="6"/>
        <end position="24"/>
    </location>
</feature>
<keyword evidence="3" id="KW-1185">Reference proteome</keyword>
<evidence type="ECO:0000256" key="1">
    <source>
        <dbReference type="SAM" id="Phobius"/>
    </source>
</evidence>
<evidence type="ECO:0000313" key="2">
    <source>
        <dbReference type="EMBL" id="TDP59719.1"/>
    </source>
</evidence>
<keyword evidence="1" id="KW-0472">Membrane</keyword>
<dbReference type="GO" id="GO:0008556">
    <property type="term" value="F:P-type potassium transmembrane transporter activity"/>
    <property type="evidence" value="ECO:0007669"/>
    <property type="project" value="InterPro"/>
</dbReference>
<dbReference type="InParanoid" id="A0A4R6QE58"/>
<dbReference type="AlphaFoldDB" id="A0A4R6QE58"/>
<dbReference type="NCBIfam" id="TIGR02115">
    <property type="entry name" value="potass_kdpF"/>
    <property type="match status" value="1"/>
</dbReference>
<sequence length="29" mass="3345">MSALYWLSGFTAAALFIYLLYALLRAEEF</sequence>